<protein>
    <recommendedName>
        <fullName evidence="4">Glycosyl hydrolase family 32 N-terminal domain-containing protein</fullName>
    </recommendedName>
</protein>
<dbReference type="OrthoDB" id="180690at2"/>
<dbReference type="SUPFAM" id="SSF75005">
    <property type="entry name" value="Arabinanase/levansucrase/invertase"/>
    <property type="match status" value="1"/>
</dbReference>
<feature type="chain" id="PRO_5022194260" description="Glycosyl hydrolase family 32 N-terminal domain-containing protein" evidence="1">
    <location>
        <begin position="20"/>
        <end position="458"/>
    </location>
</feature>
<dbReference type="AlphaFoldDB" id="A0A517Z3G4"/>
<evidence type="ECO:0000313" key="3">
    <source>
        <dbReference type="Proteomes" id="UP000320496"/>
    </source>
</evidence>
<dbReference type="InterPro" id="IPR023296">
    <property type="entry name" value="Glyco_hydro_beta-prop_sf"/>
</dbReference>
<dbReference type="EMBL" id="CP036275">
    <property type="protein sequence ID" value="QDU37030.1"/>
    <property type="molecule type" value="Genomic_DNA"/>
</dbReference>
<dbReference type="KEGG" id="mri:Mal4_13330"/>
<gene>
    <name evidence="2" type="ORF">Mal4_13330</name>
</gene>
<dbReference type="Gene3D" id="2.115.10.20">
    <property type="entry name" value="Glycosyl hydrolase domain, family 43"/>
    <property type="match status" value="1"/>
</dbReference>
<dbReference type="RefSeq" id="WP_145367691.1">
    <property type="nucleotide sequence ID" value="NZ_CP036275.1"/>
</dbReference>
<proteinExistence type="predicted"/>
<evidence type="ECO:0000256" key="1">
    <source>
        <dbReference type="SAM" id="SignalP"/>
    </source>
</evidence>
<evidence type="ECO:0000313" key="2">
    <source>
        <dbReference type="EMBL" id="QDU37030.1"/>
    </source>
</evidence>
<dbReference type="Proteomes" id="UP000320496">
    <property type="component" value="Chromosome"/>
</dbReference>
<evidence type="ECO:0008006" key="4">
    <source>
        <dbReference type="Google" id="ProtNLM"/>
    </source>
</evidence>
<sequence precursor="true">MIRLLLFVTLLSLPAFASAAEPVDIGSRLELFVDDALIDQMSADCRLDLKRPEPREVVLVTDRPWEGNTCAYYTIFQDGDLYRMYYRGSDWDEHAKKAKHREVTCYAESRDGIHWEKPNLGLFEYNGSTDNNIVWDGSGTHNFTPFRDTNPDCPEDEQYKALGVAKGGLLAFASADGIHWRTLSDSPVITKGAFDSQNLAFWDAARGQYREYHRTFRNGVRDIQTGTSNDFLNWTEPVFIDTGDAPKEHLYTNAVAPYARAPHILLGFPTRFHPDLNDQVEPTLMVSRDRIHFRRYLDAVIPHTAPEDRSGNRSNYMAWGILNLPRQPNELSVYGTEAYYTGPDSRLRRFSYRTDGFVSLRADEKPGEVVTVPLTFAGEELVLNLATRDEGHVRVELQDAQGKPLDGYNLEQSEEITGDAIEHVVRWKENSDVSGLAGQPVRLRLQLKNADVYSYRFR</sequence>
<accession>A0A517Z3G4</accession>
<feature type="signal peptide" evidence="1">
    <location>
        <begin position="1"/>
        <end position="19"/>
    </location>
</feature>
<reference evidence="2 3" key="1">
    <citation type="submission" date="2019-02" db="EMBL/GenBank/DDBJ databases">
        <title>Deep-cultivation of Planctomycetes and their phenomic and genomic characterization uncovers novel biology.</title>
        <authorList>
            <person name="Wiegand S."/>
            <person name="Jogler M."/>
            <person name="Boedeker C."/>
            <person name="Pinto D."/>
            <person name="Vollmers J."/>
            <person name="Rivas-Marin E."/>
            <person name="Kohn T."/>
            <person name="Peeters S.H."/>
            <person name="Heuer A."/>
            <person name="Rast P."/>
            <person name="Oberbeckmann S."/>
            <person name="Bunk B."/>
            <person name="Jeske O."/>
            <person name="Meyerdierks A."/>
            <person name="Storesund J.E."/>
            <person name="Kallscheuer N."/>
            <person name="Luecker S."/>
            <person name="Lage O.M."/>
            <person name="Pohl T."/>
            <person name="Merkel B.J."/>
            <person name="Hornburger P."/>
            <person name="Mueller R.-W."/>
            <person name="Bruemmer F."/>
            <person name="Labrenz M."/>
            <person name="Spormann A.M."/>
            <person name="Op den Camp H."/>
            <person name="Overmann J."/>
            <person name="Amann R."/>
            <person name="Jetten M.S.M."/>
            <person name="Mascher T."/>
            <person name="Medema M.H."/>
            <person name="Devos D.P."/>
            <person name="Kaster A.-K."/>
            <person name="Ovreas L."/>
            <person name="Rohde M."/>
            <person name="Galperin M.Y."/>
            <person name="Jogler C."/>
        </authorList>
    </citation>
    <scope>NUCLEOTIDE SEQUENCE [LARGE SCALE GENOMIC DNA]</scope>
    <source>
        <strain evidence="2 3">Mal4</strain>
    </source>
</reference>
<organism evidence="2 3">
    <name type="scientific">Maioricimonas rarisocia</name>
    <dbReference type="NCBI Taxonomy" id="2528026"/>
    <lineage>
        <taxon>Bacteria</taxon>
        <taxon>Pseudomonadati</taxon>
        <taxon>Planctomycetota</taxon>
        <taxon>Planctomycetia</taxon>
        <taxon>Planctomycetales</taxon>
        <taxon>Planctomycetaceae</taxon>
        <taxon>Maioricimonas</taxon>
    </lineage>
</organism>
<keyword evidence="3" id="KW-1185">Reference proteome</keyword>
<keyword evidence="1" id="KW-0732">Signal</keyword>
<name>A0A517Z3G4_9PLAN</name>